<evidence type="ECO:0000256" key="1">
    <source>
        <dbReference type="ARBA" id="ARBA00022741"/>
    </source>
</evidence>
<evidence type="ECO:0000313" key="4">
    <source>
        <dbReference type="EMBL" id="GMM53624.1"/>
    </source>
</evidence>
<name>A0AAV5RPY9_MAUHU</name>
<organism evidence="4 5">
    <name type="scientific">Maudiozyma humilis</name>
    <name type="common">Sour dough yeast</name>
    <name type="synonym">Kazachstania humilis</name>
    <dbReference type="NCBI Taxonomy" id="51915"/>
    <lineage>
        <taxon>Eukaryota</taxon>
        <taxon>Fungi</taxon>
        <taxon>Dikarya</taxon>
        <taxon>Ascomycota</taxon>
        <taxon>Saccharomycotina</taxon>
        <taxon>Saccharomycetes</taxon>
        <taxon>Saccharomycetales</taxon>
        <taxon>Saccharomycetaceae</taxon>
        <taxon>Maudiozyma</taxon>
    </lineage>
</organism>
<dbReference type="GO" id="GO:0005524">
    <property type="term" value="F:ATP binding"/>
    <property type="evidence" value="ECO:0007669"/>
    <property type="project" value="UniProtKB-KW"/>
</dbReference>
<dbReference type="AlphaFoldDB" id="A0AAV5RPY9"/>
<evidence type="ECO:0000256" key="2">
    <source>
        <dbReference type="ARBA" id="ARBA00022840"/>
    </source>
</evidence>
<dbReference type="EMBL" id="BTGD01000001">
    <property type="protein sequence ID" value="GMM53624.1"/>
    <property type="molecule type" value="Genomic_DNA"/>
</dbReference>
<keyword evidence="2" id="KW-0067">ATP-binding</keyword>
<keyword evidence="1" id="KW-0547">Nucleotide-binding</keyword>
<dbReference type="InterPro" id="IPR027417">
    <property type="entry name" value="P-loop_NTPase"/>
</dbReference>
<dbReference type="Gene3D" id="3.40.50.300">
    <property type="entry name" value="P-loop containing nucleotide triphosphate hydrolases"/>
    <property type="match status" value="1"/>
</dbReference>
<dbReference type="Pfam" id="PF08433">
    <property type="entry name" value="KTI12"/>
    <property type="match status" value="1"/>
</dbReference>
<sequence length="312" mass="35361">MPLVLLSGFPSSGKTTIANRLVELLEQKIEDVPELKSKPYSVVLHSDESLGITHNDYITSQDERKLRSRITSAVRRDLGKNKIVIVDSLNYIKGFRYQLHCEVKNIGTSFCLIHAMCPIDTVHEWNKTNANPWDDKLLTELIQRYEEPNPQNRWDSPLFPVFTPTDKIDALFPEIADIVFQLSKNTSANSAANAATTGMVRPSNVTTLKPAQKSNYLQVLDSETSKVVKLIMETVKSNESIGASSEGTRILVNGTDIDAPGCYHIDLPMYSLNLPKLQRLKRQFIMLYKLRSLETERILPLFTDYLNKQFSE</sequence>
<proteinExistence type="inferred from homology"/>
<accession>A0AAV5RPY9</accession>
<dbReference type="SUPFAM" id="SSF52540">
    <property type="entry name" value="P-loop containing nucleoside triphosphate hydrolases"/>
    <property type="match status" value="1"/>
</dbReference>
<gene>
    <name evidence="4" type="ORF">DAKH74_002400</name>
</gene>
<reference evidence="4 5" key="1">
    <citation type="journal article" date="2023" name="Elife">
        <title>Identification of key yeast species and microbe-microbe interactions impacting larval growth of Drosophila in the wild.</title>
        <authorList>
            <person name="Mure A."/>
            <person name="Sugiura Y."/>
            <person name="Maeda R."/>
            <person name="Honda K."/>
            <person name="Sakurai N."/>
            <person name="Takahashi Y."/>
            <person name="Watada M."/>
            <person name="Katoh T."/>
            <person name="Gotoh A."/>
            <person name="Gotoh Y."/>
            <person name="Taniguchi I."/>
            <person name="Nakamura K."/>
            <person name="Hayashi T."/>
            <person name="Katayama T."/>
            <person name="Uemura T."/>
            <person name="Hattori Y."/>
        </authorList>
    </citation>
    <scope>NUCLEOTIDE SEQUENCE [LARGE SCALE GENOMIC DNA]</scope>
    <source>
        <strain evidence="4 5">KH-74</strain>
    </source>
</reference>
<dbReference type="Proteomes" id="UP001377567">
    <property type="component" value="Unassembled WGS sequence"/>
</dbReference>
<evidence type="ECO:0000313" key="5">
    <source>
        <dbReference type="Proteomes" id="UP001377567"/>
    </source>
</evidence>
<dbReference type="InterPro" id="IPR013641">
    <property type="entry name" value="KTI12/PSTK"/>
</dbReference>
<dbReference type="PANTHER" id="PTHR12435">
    <property type="match status" value="1"/>
</dbReference>
<keyword evidence="5" id="KW-1185">Reference proteome</keyword>
<comment type="similarity">
    <text evidence="3">Belongs to the KTI12 family.</text>
</comment>
<protein>
    <submittedName>
        <fullName evidence="4">Kti12 protein</fullName>
    </submittedName>
</protein>
<evidence type="ECO:0000256" key="3">
    <source>
        <dbReference type="ARBA" id="ARBA00025768"/>
    </source>
</evidence>
<comment type="caution">
    <text evidence="4">The sequence shown here is derived from an EMBL/GenBank/DDBJ whole genome shotgun (WGS) entry which is preliminary data.</text>
</comment>